<evidence type="ECO:0000256" key="2">
    <source>
        <dbReference type="ARBA" id="ARBA00023015"/>
    </source>
</evidence>
<evidence type="ECO:0000256" key="1">
    <source>
        <dbReference type="ARBA" id="ARBA00004123"/>
    </source>
</evidence>
<dbReference type="EMBL" id="BTGU01000021">
    <property type="protein sequence ID" value="GMN45740.1"/>
    <property type="molecule type" value="Genomic_DNA"/>
</dbReference>
<dbReference type="InterPro" id="IPR036879">
    <property type="entry name" value="TF_MADSbox_sf"/>
</dbReference>
<dbReference type="InterPro" id="IPR002100">
    <property type="entry name" value="TF_MADSbox"/>
</dbReference>
<comment type="subcellular location">
    <subcellularLocation>
        <location evidence="1">Nucleus</location>
    </subcellularLocation>
</comment>
<feature type="compositionally biased region" description="Pro residues" evidence="6">
    <location>
        <begin position="62"/>
        <end position="72"/>
    </location>
</feature>
<dbReference type="SUPFAM" id="SSF55455">
    <property type="entry name" value="SRF-like"/>
    <property type="match status" value="1"/>
</dbReference>
<reference evidence="8" key="1">
    <citation type="submission" date="2023-07" db="EMBL/GenBank/DDBJ databases">
        <title>draft genome sequence of fig (Ficus carica).</title>
        <authorList>
            <person name="Takahashi T."/>
            <person name="Nishimura K."/>
        </authorList>
    </citation>
    <scope>NUCLEOTIDE SEQUENCE</scope>
</reference>
<evidence type="ECO:0000256" key="6">
    <source>
        <dbReference type="SAM" id="MobiDB-lite"/>
    </source>
</evidence>
<protein>
    <recommendedName>
        <fullName evidence="7">MADS-box domain-containing protein</fullName>
    </recommendedName>
</protein>
<proteinExistence type="predicted"/>
<keyword evidence="3" id="KW-0238">DNA-binding</keyword>
<sequence length="131" mass="14304">MYKKKKMELIKEASELRTLCNVDACAIIYSPDDAQPEVYPSPLGAMRVLAKFKYMMDKKDPPPPTPVTPPPLSAATQTPTSHNGVKPNFPLPTTTTALALVVQSPHGPNEGANLTTRLERGAGFWRVSLFP</sequence>
<evidence type="ECO:0000256" key="5">
    <source>
        <dbReference type="ARBA" id="ARBA00023242"/>
    </source>
</evidence>
<keyword evidence="9" id="KW-1185">Reference proteome</keyword>
<evidence type="ECO:0000256" key="3">
    <source>
        <dbReference type="ARBA" id="ARBA00023125"/>
    </source>
</evidence>
<feature type="region of interest" description="Disordered" evidence="6">
    <location>
        <begin position="57"/>
        <end position="90"/>
    </location>
</feature>
<dbReference type="Gene3D" id="3.40.1810.10">
    <property type="entry name" value="Transcription factor, MADS-box"/>
    <property type="match status" value="1"/>
</dbReference>
<accession>A0AA88A4V7</accession>
<feature type="domain" description="MADS-box" evidence="7">
    <location>
        <begin position="2"/>
        <end position="33"/>
    </location>
</feature>
<keyword evidence="4" id="KW-0804">Transcription</keyword>
<evidence type="ECO:0000259" key="7">
    <source>
        <dbReference type="Pfam" id="PF00319"/>
    </source>
</evidence>
<evidence type="ECO:0000313" key="9">
    <source>
        <dbReference type="Proteomes" id="UP001187192"/>
    </source>
</evidence>
<keyword evidence="2" id="KW-0805">Transcription regulation</keyword>
<dbReference type="GO" id="GO:0046983">
    <property type="term" value="F:protein dimerization activity"/>
    <property type="evidence" value="ECO:0007669"/>
    <property type="project" value="InterPro"/>
</dbReference>
<dbReference type="GO" id="GO:0003677">
    <property type="term" value="F:DNA binding"/>
    <property type="evidence" value="ECO:0007669"/>
    <property type="project" value="UniProtKB-KW"/>
</dbReference>
<dbReference type="GO" id="GO:0005634">
    <property type="term" value="C:nucleus"/>
    <property type="evidence" value="ECO:0007669"/>
    <property type="project" value="UniProtKB-SubCell"/>
</dbReference>
<dbReference type="Pfam" id="PF00319">
    <property type="entry name" value="SRF-TF"/>
    <property type="match status" value="1"/>
</dbReference>
<gene>
    <name evidence="8" type="ORF">TIFTF001_014931</name>
</gene>
<organism evidence="8 9">
    <name type="scientific">Ficus carica</name>
    <name type="common">Common fig</name>
    <dbReference type="NCBI Taxonomy" id="3494"/>
    <lineage>
        <taxon>Eukaryota</taxon>
        <taxon>Viridiplantae</taxon>
        <taxon>Streptophyta</taxon>
        <taxon>Embryophyta</taxon>
        <taxon>Tracheophyta</taxon>
        <taxon>Spermatophyta</taxon>
        <taxon>Magnoliopsida</taxon>
        <taxon>eudicotyledons</taxon>
        <taxon>Gunneridae</taxon>
        <taxon>Pentapetalae</taxon>
        <taxon>rosids</taxon>
        <taxon>fabids</taxon>
        <taxon>Rosales</taxon>
        <taxon>Moraceae</taxon>
        <taxon>Ficeae</taxon>
        <taxon>Ficus</taxon>
    </lineage>
</organism>
<keyword evidence="5" id="KW-0539">Nucleus</keyword>
<feature type="compositionally biased region" description="Polar residues" evidence="6">
    <location>
        <begin position="74"/>
        <end position="83"/>
    </location>
</feature>
<name>A0AA88A4V7_FICCA</name>
<comment type="caution">
    <text evidence="8">The sequence shown here is derived from an EMBL/GenBank/DDBJ whole genome shotgun (WGS) entry which is preliminary data.</text>
</comment>
<dbReference type="Proteomes" id="UP001187192">
    <property type="component" value="Unassembled WGS sequence"/>
</dbReference>
<dbReference type="AlphaFoldDB" id="A0AA88A4V7"/>
<evidence type="ECO:0000313" key="8">
    <source>
        <dbReference type="EMBL" id="GMN45740.1"/>
    </source>
</evidence>
<evidence type="ECO:0000256" key="4">
    <source>
        <dbReference type="ARBA" id="ARBA00023163"/>
    </source>
</evidence>